<dbReference type="Pfam" id="PF07929">
    <property type="entry name" value="PRiA4_ORF3"/>
    <property type="match status" value="1"/>
</dbReference>
<keyword evidence="4" id="KW-1185">Reference proteome</keyword>
<dbReference type="RefSeq" id="WP_067756825.1">
    <property type="nucleotide sequence ID" value="NZ_LT907988.1"/>
</dbReference>
<proteinExistence type="predicted"/>
<evidence type="ECO:0000313" key="3">
    <source>
        <dbReference type="EMBL" id="SOE51220.1"/>
    </source>
</evidence>
<dbReference type="EMBL" id="FLRC01000036">
    <property type="protein sequence ID" value="SBT26654.1"/>
    <property type="molecule type" value="Genomic_DNA"/>
</dbReference>
<reference evidence="3 4" key="2">
    <citation type="submission" date="2017-08" db="EMBL/GenBank/DDBJ databases">
        <authorList>
            <person name="de Groot N.N."/>
        </authorList>
    </citation>
    <scope>NUCLEOTIDE SEQUENCE [LARGE SCALE GENOMIC DNA]</scope>
    <source>
        <strain evidence="3">Orrdi1</strain>
    </source>
</reference>
<dbReference type="InterPro" id="IPR012912">
    <property type="entry name" value="Plasmid_pRiA4b_Orf3-like"/>
</dbReference>
<dbReference type="KEGG" id="odi:ODI_R3283"/>
<gene>
    <name evidence="2" type="ORF">ODI_02307</name>
    <name evidence="3" type="ORF">ODI_R3283</name>
</gene>
<dbReference type="OrthoDB" id="9816539at2"/>
<sequence length="206" mass="23223">MASDITREHSCEAGNVSHAKAASCRGAALVLRIELRQIQPVIYRTIVVPSRITLRKLHVTILLAMGWQGGHLHEFVINGVRYGEPDPDYPQAGLQSEKRVSLNKVIQGASSFDYVYDLGDHWEHEIQVLDATEFNEPLGGPWCLEGANACPPEDVGGEPGYMHFLQAISDPNHPEHDDMLLWHGKRFDLTAFDLQEVNQRMMQIWE</sequence>
<dbReference type="SUPFAM" id="SSF159941">
    <property type="entry name" value="MM3350-like"/>
    <property type="match status" value="1"/>
</dbReference>
<organism evidence="2 4">
    <name type="scientific">Orrella dioscoreae</name>
    <dbReference type="NCBI Taxonomy" id="1851544"/>
    <lineage>
        <taxon>Bacteria</taxon>
        <taxon>Pseudomonadati</taxon>
        <taxon>Pseudomonadota</taxon>
        <taxon>Betaproteobacteria</taxon>
        <taxon>Burkholderiales</taxon>
        <taxon>Alcaligenaceae</taxon>
        <taxon>Orrella</taxon>
    </lineage>
</organism>
<dbReference type="EMBL" id="LT907988">
    <property type="protein sequence ID" value="SOE51220.1"/>
    <property type="molecule type" value="Genomic_DNA"/>
</dbReference>
<dbReference type="STRING" id="1851544.ODI_02307"/>
<dbReference type="Proteomes" id="UP000078558">
    <property type="component" value="Chromosome I"/>
</dbReference>
<dbReference type="Gene3D" id="3.10.290.30">
    <property type="entry name" value="MM3350-like"/>
    <property type="match status" value="1"/>
</dbReference>
<protein>
    <submittedName>
        <fullName evidence="2">Plasmid pRiA4b ORF-3 family protein</fullName>
    </submittedName>
</protein>
<reference evidence="2 4" key="1">
    <citation type="submission" date="2016-06" db="EMBL/GenBank/DDBJ databases">
        <authorList>
            <person name="Kjaerup R.B."/>
            <person name="Dalgaard T.S."/>
            <person name="Juul-Madsen H.R."/>
        </authorList>
    </citation>
    <scope>NUCLEOTIDE SEQUENCE [LARGE SCALE GENOMIC DNA]</scope>
    <source>
        <strain evidence="2">Orrdi1</strain>
    </source>
</reference>
<evidence type="ECO:0000313" key="2">
    <source>
        <dbReference type="EMBL" id="SBT26654.1"/>
    </source>
</evidence>
<name>A0A1C3K5D5_9BURK</name>
<feature type="domain" description="Plasmid pRiA4b Orf3-like" evidence="1">
    <location>
        <begin position="28"/>
        <end position="195"/>
    </location>
</feature>
<evidence type="ECO:0000313" key="4">
    <source>
        <dbReference type="Proteomes" id="UP000078558"/>
    </source>
</evidence>
<evidence type="ECO:0000259" key="1">
    <source>
        <dbReference type="Pfam" id="PF07929"/>
    </source>
</evidence>
<dbReference type="PANTHER" id="PTHR41878">
    <property type="entry name" value="LEXA REPRESSOR-RELATED"/>
    <property type="match status" value="1"/>
</dbReference>
<dbReference type="InterPro" id="IPR024047">
    <property type="entry name" value="MM3350-like_sf"/>
</dbReference>
<dbReference type="AlphaFoldDB" id="A0A1C3K5D5"/>
<accession>A0A1C3K5D5</accession>
<dbReference type="PANTHER" id="PTHR41878:SF1">
    <property type="entry name" value="TNPR PROTEIN"/>
    <property type="match status" value="1"/>
</dbReference>